<sequence>MKLLNIILCLYMTLLGILPCQDKDDAGFTINTTSIQQAHHHEESAGKETCTPLCTCTCCSTVRTLTPQLTLASAVEVPVKQDYAQPSVPALADQVLSIWQPPQSVNTL</sequence>
<gene>
    <name evidence="1" type="ORF">I5M19_07910</name>
</gene>
<keyword evidence="2" id="KW-1185">Reference proteome</keyword>
<dbReference type="InterPro" id="IPR046601">
    <property type="entry name" value="DUF6660"/>
</dbReference>
<proteinExistence type="predicted"/>
<dbReference type="AlphaFoldDB" id="A0A934UMP0"/>
<comment type="caution">
    <text evidence="1">The sequence shown here is derived from an EMBL/GenBank/DDBJ whole genome shotgun (WGS) entry which is preliminary data.</text>
</comment>
<organism evidence="1 2">
    <name type="scientific">Mucilaginibacter segetis</name>
    <dbReference type="NCBI Taxonomy" id="2793071"/>
    <lineage>
        <taxon>Bacteria</taxon>
        <taxon>Pseudomonadati</taxon>
        <taxon>Bacteroidota</taxon>
        <taxon>Sphingobacteriia</taxon>
        <taxon>Sphingobacteriales</taxon>
        <taxon>Sphingobacteriaceae</taxon>
        <taxon>Mucilaginibacter</taxon>
    </lineage>
</organism>
<dbReference type="Proteomes" id="UP000613193">
    <property type="component" value="Unassembled WGS sequence"/>
</dbReference>
<dbReference type="Pfam" id="PF20365">
    <property type="entry name" value="DUF6660"/>
    <property type="match status" value="1"/>
</dbReference>
<reference evidence="1" key="1">
    <citation type="submission" date="2020-12" db="EMBL/GenBank/DDBJ databases">
        <title>Bacterial novel species Mucilaginibacter sp. SD-g isolated from soil.</title>
        <authorList>
            <person name="Jung H.-Y."/>
        </authorList>
    </citation>
    <scope>NUCLEOTIDE SEQUENCE</scope>
    <source>
        <strain evidence="1">SD-g</strain>
    </source>
</reference>
<dbReference type="EMBL" id="JAEHFW010000001">
    <property type="protein sequence ID" value="MBK0379225.1"/>
    <property type="molecule type" value="Genomic_DNA"/>
</dbReference>
<accession>A0A934UMP0</accession>
<evidence type="ECO:0000313" key="1">
    <source>
        <dbReference type="EMBL" id="MBK0379225.1"/>
    </source>
</evidence>
<name>A0A934UMP0_9SPHI</name>
<dbReference type="RefSeq" id="WP_200065661.1">
    <property type="nucleotide sequence ID" value="NZ_JAEHFW010000001.1"/>
</dbReference>
<evidence type="ECO:0000313" key="2">
    <source>
        <dbReference type="Proteomes" id="UP000613193"/>
    </source>
</evidence>
<protein>
    <submittedName>
        <fullName evidence="1">Uncharacterized protein</fullName>
    </submittedName>
</protein>